<dbReference type="AlphaFoldDB" id="A0A8H5HET8"/>
<evidence type="ECO:0000259" key="4">
    <source>
        <dbReference type="Pfam" id="PF16862"/>
    </source>
</evidence>
<comment type="caution">
    <text evidence="5">The sequence shown here is derived from an EMBL/GenBank/DDBJ whole genome shotgun (WGS) entry which is preliminary data.</text>
</comment>
<reference evidence="5 6" key="1">
    <citation type="journal article" date="2020" name="ISME J.">
        <title>Uncovering the hidden diversity of litter-decomposition mechanisms in mushroom-forming fungi.</title>
        <authorList>
            <person name="Floudas D."/>
            <person name="Bentzer J."/>
            <person name="Ahren D."/>
            <person name="Johansson T."/>
            <person name="Persson P."/>
            <person name="Tunlid A."/>
        </authorList>
    </citation>
    <scope>NUCLEOTIDE SEQUENCE [LARGE SCALE GENOMIC DNA]</scope>
    <source>
        <strain evidence="5 6">CBS 661.87</strain>
    </source>
</reference>
<dbReference type="EMBL" id="JAACJP010000009">
    <property type="protein sequence ID" value="KAF5382078.1"/>
    <property type="molecule type" value="Genomic_DNA"/>
</dbReference>
<dbReference type="Gene3D" id="3.40.50.1820">
    <property type="entry name" value="alpha/beta hydrolase"/>
    <property type="match status" value="1"/>
</dbReference>
<evidence type="ECO:0000256" key="1">
    <source>
        <dbReference type="SAM" id="MobiDB-lite"/>
    </source>
</evidence>
<organism evidence="5 6">
    <name type="scientific">Tricholomella constricta</name>
    <dbReference type="NCBI Taxonomy" id="117010"/>
    <lineage>
        <taxon>Eukaryota</taxon>
        <taxon>Fungi</taxon>
        <taxon>Dikarya</taxon>
        <taxon>Basidiomycota</taxon>
        <taxon>Agaricomycotina</taxon>
        <taxon>Agaricomycetes</taxon>
        <taxon>Agaricomycetidae</taxon>
        <taxon>Agaricales</taxon>
        <taxon>Tricholomatineae</taxon>
        <taxon>Lyophyllaceae</taxon>
        <taxon>Tricholomella</taxon>
    </lineage>
</organism>
<keyword evidence="6" id="KW-1185">Reference proteome</keyword>
<dbReference type="Proteomes" id="UP000565441">
    <property type="component" value="Unassembled WGS sequence"/>
</dbReference>
<feature type="region of interest" description="Disordered" evidence="1">
    <location>
        <begin position="498"/>
        <end position="518"/>
    </location>
</feature>
<dbReference type="SUPFAM" id="SSF51445">
    <property type="entry name" value="(Trans)glycosidases"/>
    <property type="match status" value="1"/>
</dbReference>
<evidence type="ECO:0000259" key="3">
    <source>
        <dbReference type="Pfam" id="PF12697"/>
    </source>
</evidence>
<dbReference type="InterPro" id="IPR017853">
    <property type="entry name" value="GH"/>
</dbReference>
<keyword evidence="2" id="KW-0732">Signal</keyword>
<protein>
    <recommendedName>
        <fullName evidence="7">Glycoside hydrolase family 79 protein</fullName>
    </recommendedName>
</protein>
<evidence type="ECO:0000313" key="5">
    <source>
        <dbReference type="EMBL" id="KAF5382078.1"/>
    </source>
</evidence>
<gene>
    <name evidence="5" type="ORF">D9615_004232</name>
</gene>
<evidence type="ECO:0000313" key="6">
    <source>
        <dbReference type="Proteomes" id="UP000565441"/>
    </source>
</evidence>
<dbReference type="PANTHER" id="PTHR36183:SF2">
    <property type="entry name" value="BETA-GLUCURONIDASE C-TERMINAL DOMAIN-CONTAINING PROTEIN"/>
    <property type="match status" value="1"/>
</dbReference>
<name>A0A8H5HET8_9AGAR</name>
<feature type="chain" id="PRO_5034836533" description="Glycoside hydrolase family 79 protein" evidence="2">
    <location>
        <begin position="19"/>
        <end position="825"/>
    </location>
</feature>
<dbReference type="Pfam" id="PF12697">
    <property type="entry name" value="Abhydrolase_6"/>
    <property type="match status" value="1"/>
</dbReference>
<feature type="domain" description="Beta-glucuronidase C-terminal" evidence="4">
    <location>
        <begin position="434"/>
        <end position="524"/>
    </location>
</feature>
<sequence>MISLPFLCLILLGQQVSGVNVPIPLFAPSNAASVSPSLFSFSIEQDRWTDWAGSTSRNQFLFNTLDNLGRLTGAPPDIRVGANSEDRTKFNAAIQATQLVFPAITTIVPYPEAINITVGDAFYQATQFLPPNTRVIWGLNLGQNNLTTAFLEAKSIVRAFSSSAVKDMGIVLDAIEIGNEADLYRNNGARPRTYNATQWTSFATNVTSALGISSTSTTKFWGAAFAGSSHSTSGFSPQSVFNQGLLSSTAGSFISTISQHHYSGSFCSGSEGLLQDLMTKSTIRGNLSSFIPDITATRTRGLDYVFGETNSYSCHGAPGVSNTAGAALWTLDYVLFALVFILLRNPTRGTSHRTGHKSASHECTSMKVLASNIITQIQPTTLTRSILDGSTLPSPLPPHVQPAYYGAIVAAEAIGASGSTRVIELSIDNNQITGYAFYEGKKLVRAVLINSNAFLQGSANRASVHLDFSFTGNGMAPTKASVKRLVIGHADDQSGLKWGGQTYETSDGRPTKRYTSMSETSSKDGLTLLFAHCLGSHKEQWEPTIERIFHLQQSKDTRDRIREAWAFDWQSHGDAAVLNEEVLKTRDDAVSAAEWALALESFVSTHLKGHRIVALGHSAGTAAIMMSVKSTPVQKPPYIAIFLIEPTILSQELFDAHARERKIFANMSMKVTLERRDTWPDRETAAAYFRRRLPWKSWDPRVFDIYVNHGLRTVTSRDGNAVVLKASKRQEGLAYPHFPPYIEATTLFTERCNVIPFHIIYGGNIDFIPKYIQESLCDTSKGRKPASVTKVLDAGHLIVQEDPDGLARAICDKLDGKNLQISSRM</sequence>
<feature type="signal peptide" evidence="2">
    <location>
        <begin position="1"/>
        <end position="18"/>
    </location>
</feature>
<evidence type="ECO:0008006" key="7">
    <source>
        <dbReference type="Google" id="ProtNLM"/>
    </source>
</evidence>
<dbReference type="Gene3D" id="3.20.20.80">
    <property type="entry name" value="Glycosidases"/>
    <property type="match status" value="1"/>
</dbReference>
<evidence type="ECO:0000256" key="2">
    <source>
        <dbReference type="SAM" id="SignalP"/>
    </source>
</evidence>
<dbReference type="InterPro" id="IPR000073">
    <property type="entry name" value="AB_hydrolase_1"/>
</dbReference>
<feature type="domain" description="AB hydrolase-1" evidence="3">
    <location>
        <begin position="528"/>
        <end position="809"/>
    </location>
</feature>
<accession>A0A8H5HET8</accession>
<dbReference type="InterPro" id="IPR029058">
    <property type="entry name" value="AB_hydrolase_fold"/>
</dbReference>
<dbReference type="InterPro" id="IPR031728">
    <property type="entry name" value="GlcAase_C"/>
</dbReference>
<dbReference type="InterPro" id="IPR052974">
    <property type="entry name" value="GH79_Enzymes"/>
</dbReference>
<dbReference type="Pfam" id="PF16862">
    <property type="entry name" value="Glyco_hydro_79C"/>
    <property type="match status" value="1"/>
</dbReference>
<dbReference type="PANTHER" id="PTHR36183">
    <property type="entry name" value="BETA-GLUCURONIDASE"/>
    <property type="match status" value="1"/>
</dbReference>
<proteinExistence type="predicted"/>
<dbReference type="SUPFAM" id="SSF53474">
    <property type="entry name" value="alpha/beta-Hydrolases"/>
    <property type="match status" value="1"/>
</dbReference>
<dbReference type="OrthoDB" id="2796951at2759"/>